<dbReference type="OrthoDB" id="6133115at2759"/>
<feature type="compositionally biased region" description="Basic and acidic residues" evidence="5">
    <location>
        <begin position="193"/>
        <end position="203"/>
    </location>
</feature>
<dbReference type="Pfam" id="PF23467">
    <property type="entry name" value="WWE_5"/>
    <property type="match status" value="1"/>
</dbReference>
<comment type="subcellular location">
    <subcellularLocation>
        <location evidence="1">Nucleus</location>
    </subcellularLocation>
</comment>
<evidence type="ECO:0000256" key="4">
    <source>
        <dbReference type="ARBA" id="ARBA00023242"/>
    </source>
</evidence>
<dbReference type="PROSITE" id="PS51879">
    <property type="entry name" value="RST"/>
    <property type="match status" value="1"/>
</dbReference>
<dbReference type="RefSeq" id="XP_018823474.1">
    <property type="nucleotide sequence ID" value="XM_018967929.2"/>
</dbReference>
<dbReference type="Gene3D" id="3.90.228.10">
    <property type="match status" value="1"/>
</dbReference>
<feature type="domain" description="WWE" evidence="6">
    <location>
        <begin position="52"/>
        <end position="127"/>
    </location>
</feature>
<evidence type="ECO:0000313" key="9">
    <source>
        <dbReference type="Proteomes" id="UP000235220"/>
    </source>
</evidence>
<dbReference type="GO" id="GO:0003950">
    <property type="term" value="F:NAD+ poly-ADP-ribosyltransferase activity"/>
    <property type="evidence" value="ECO:0007669"/>
    <property type="project" value="InterPro"/>
</dbReference>
<evidence type="ECO:0000259" key="8">
    <source>
        <dbReference type="PROSITE" id="PS51879"/>
    </source>
</evidence>
<dbReference type="Pfam" id="PF00644">
    <property type="entry name" value="PARP"/>
    <property type="match status" value="1"/>
</dbReference>
<feature type="compositionally biased region" description="Polar residues" evidence="5">
    <location>
        <begin position="209"/>
        <end position="218"/>
    </location>
</feature>
<dbReference type="PANTHER" id="PTHR32263:SF19">
    <property type="entry name" value="OS03G0230300 PROTEIN"/>
    <property type="match status" value="1"/>
</dbReference>
<dbReference type="PANTHER" id="PTHR32263">
    <property type="entry name" value="INACTIVE POLY [ADP-RIBOSE] POLYMERASE SRO4-RELATED"/>
    <property type="match status" value="1"/>
</dbReference>
<dbReference type="KEGG" id="jre:108993148"/>
<dbReference type="SUPFAM" id="SSF56399">
    <property type="entry name" value="ADP-ribosylation"/>
    <property type="match status" value="1"/>
</dbReference>
<evidence type="ECO:0000313" key="12">
    <source>
        <dbReference type="RefSeq" id="XP_018823477.1"/>
    </source>
</evidence>
<keyword evidence="3" id="KW-0346">Stress response</keyword>
<dbReference type="InterPro" id="IPR012317">
    <property type="entry name" value="Poly(ADP-ribose)pol_cat_dom"/>
</dbReference>
<evidence type="ECO:0000256" key="3">
    <source>
        <dbReference type="ARBA" id="ARBA00023016"/>
    </source>
</evidence>
<keyword evidence="4" id="KW-0539">Nucleus</keyword>
<dbReference type="RefSeq" id="XP_018823478.1">
    <property type="nucleotide sequence ID" value="XM_018967933.2"/>
</dbReference>
<proteinExistence type="predicted"/>
<dbReference type="PROSITE" id="PS51059">
    <property type="entry name" value="PARP_CATALYTIC"/>
    <property type="match status" value="1"/>
</dbReference>
<dbReference type="GO" id="GO:0005634">
    <property type="term" value="C:nucleus"/>
    <property type="evidence" value="ECO:0007669"/>
    <property type="project" value="UniProtKB-SubCell"/>
</dbReference>
<dbReference type="InterPro" id="IPR004170">
    <property type="entry name" value="WWE_dom"/>
</dbReference>
<evidence type="ECO:0000256" key="5">
    <source>
        <dbReference type="SAM" id="MobiDB-lite"/>
    </source>
</evidence>
<evidence type="ECO:0000259" key="6">
    <source>
        <dbReference type="PROSITE" id="PS50918"/>
    </source>
</evidence>
<dbReference type="InterPro" id="IPR044964">
    <property type="entry name" value="RCD1/SRO1-5"/>
</dbReference>
<evidence type="ECO:0000313" key="11">
    <source>
        <dbReference type="RefSeq" id="XP_018823475.1"/>
    </source>
</evidence>
<protein>
    <submittedName>
        <fullName evidence="10 11">Probable inactive poly [ADP-ribose] polymerase SRO3</fullName>
    </submittedName>
</protein>
<feature type="domain" description="PARP catalytic" evidence="7">
    <location>
        <begin position="206"/>
        <end position="427"/>
    </location>
</feature>
<dbReference type="Proteomes" id="UP000235220">
    <property type="component" value="Chromosome 15"/>
</dbReference>
<feature type="domain" description="RST" evidence="8">
    <location>
        <begin position="415"/>
        <end position="484"/>
    </location>
</feature>
<sequence>MASRTTCPTAEERKMAETIKVRVPLHLSSSSPLVTNRCEHQSDCCSARIGTQNESNFGRSGAPVRFMFYRVDSWIDFPSEVLENIRPSFLEGRPMVESSIGGAKYIFDFLRMLQIDLGSGSRWSIAWIDENGKFFFPKVFVSEDLDSTNENGPVENFGVQKIEIEIRICGERGKRKGVEHELGPNEDETEVSSSKKRDGDSSKRPRLTTADSETSSWPNAKLLSPGEQAYSVISNLFMAGIRKIDHGATITAVHQCTRTGPLERARLEVFQRQNETTKAARGASNTVYAWYGASAKVVAQLLAHGFSVPSKVSGSGTYGIGIYFSPVGFPHLSALESESDDDGQKHVVLCRVILGSVERVEAGSQQCHPSSLDFDTGADNPKNPKRYVVWSTNMNRHILPVCVVSYKSSDHVSGQLRGSAKYPFSKLFSRINKFLPPSEVHAATTLYDTYRARKMARDVFVNRLRSIVGDDMLLSIMREIHASE</sequence>
<gene>
    <name evidence="10 11 12 13" type="primary">LOC108993148</name>
</gene>
<evidence type="ECO:0000313" key="10">
    <source>
        <dbReference type="RefSeq" id="XP_018823474.1"/>
    </source>
</evidence>
<dbReference type="Pfam" id="PF12174">
    <property type="entry name" value="RST"/>
    <property type="match status" value="1"/>
</dbReference>
<dbReference type="InterPro" id="IPR057823">
    <property type="entry name" value="WWE_RCD1"/>
</dbReference>
<reference evidence="10 11" key="1">
    <citation type="submission" date="2025-04" db="UniProtKB">
        <authorList>
            <consortium name="RefSeq"/>
        </authorList>
    </citation>
    <scope>IDENTIFICATION</scope>
    <source>
        <tissue evidence="10 11">Leaves</tissue>
    </source>
</reference>
<dbReference type="PROSITE" id="PS50918">
    <property type="entry name" value="WWE"/>
    <property type="match status" value="1"/>
</dbReference>
<dbReference type="STRING" id="51240.A0A2I4EVP9"/>
<name>A0A2I4EVP9_JUGRE</name>
<evidence type="ECO:0000313" key="13">
    <source>
        <dbReference type="RefSeq" id="XP_018823478.1"/>
    </source>
</evidence>
<dbReference type="RefSeq" id="XP_018823475.1">
    <property type="nucleotide sequence ID" value="XM_018967930.2"/>
</dbReference>
<evidence type="ECO:0000256" key="1">
    <source>
        <dbReference type="ARBA" id="ARBA00004123"/>
    </source>
</evidence>
<dbReference type="RefSeq" id="XP_018823477.1">
    <property type="nucleotide sequence ID" value="XM_018967932.2"/>
</dbReference>
<dbReference type="Gramene" id="Jr15_11750_p1">
    <property type="protein sequence ID" value="cds.Jr15_11750_p1"/>
    <property type="gene ID" value="Jr15_11750"/>
</dbReference>
<keyword evidence="9" id="KW-1185">Reference proteome</keyword>
<evidence type="ECO:0000256" key="2">
    <source>
        <dbReference type="ARBA" id="ARBA00022473"/>
    </source>
</evidence>
<organism evidence="9 10">
    <name type="scientific">Juglans regia</name>
    <name type="common">English walnut</name>
    <dbReference type="NCBI Taxonomy" id="51240"/>
    <lineage>
        <taxon>Eukaryota</taxon>
        <taxon>Viridiplantae</taxon>
        <taxon>Streptophyta</taxon>
        <taxon>Embryophyta</taxon>
        <taxon>Tracheophyta</taxon>
        <taxon>Spermatophyta</taxon>
        <taxon>Magnoliopsida</taxon>
        <taxon>eudicotyledons</taxon>
        <taxon>Gunneridae</taxon>
        <taxon>Pentapetalae</taxon>
        <taxon>rosids</taxon>
        <taxon>fabids</taxon>
        <taxon>Fagales</taxon>
        <taxon>Juglandaceae</taxon>
        <taxon>Juglans</taxon>
    </lineage>
</organism>
<dbReference type="GeneID" id="108993148"/>
<dbReference type="InterPro" id="IPR022003">
    <property type="entry name" value="RST"/>
</dbReference>
<accession>A0A2I4EVP9</accession>
<dbReference type="AlphaFoldDB" id="A0A2I4EVP9"/>
<evidence type="ECO:0000259" key="7">
    <source>
        <dbReference type="PROSITE" id="PS51059"/>
    </source>
</evidence>
<keyword evidence="2" id="KW-0217">Developmental protein</keyword>
<feature type="region of interest" description="Disordered" evidence="5">
    <location>
        <begin position="176"/>
        <end position="220"/>
    </location>
</feature>